<reference evidence="7 8" key="1">
    <citation type="submission" date="2016-10" db="EMBL/GenBank/DDBJ databases">
        <authorList>
            <person name="de Groot N.N."/>
        </authorList>
    </citation>
    <scope>NUCLEOTIDE SEQUENCE [LARGE SCALE GENOMIC DNA]</scope>
    <source>
        <strain evidence="7 8">CDM_5</strain>
    </source>
</reference>
<evidence type="ECO:0000256" key="4">
    <source>
        <dbReference type="ARBA" id="ARBA00022840"/>
    </source>
</evidence>
<dbReference type="SMART" id="SM00382">
    <property type="entry name" value="AAA"/>
    <property type="match status" value="1"/>
</dbReference>
<keyword evidence="3" id="KW-0547">Nucleotide-binding</keyword>
<keyword evidence="4 7" id="KW-0067">ATP-binding</keyword>
<evidence type="ECO:0000256" key="2">
    <source>
        <dbReference type="ARBA" id="ARBA00022448"/>
    </source>
</evidence>
<organism evidence="7 8">
    <name type="scientific">Haloferax larsenii</name>
    <dbReference type="NCBI Taxonomy" id="302484"/>
    <lineage>
        <taxon>Archaea</taxon>
        <taxon>Methanobacteriati</taxon>
        <taxon>Methanobacteriota</taxon>
        <taxon>Stenosarchaea group</taxon>
        <taxon>Halobacteria</taxon>
        <taxon>Halobacteriales</taxon>
        <taxon>Haloferacaceae</taxon>
        <taxon>Haloferax</taxon>
    </lineage>
</organism>
<feature type="domain" description="ABC transporter" evidence="6">
    <location>
        <begin position="6"/>
        <end position="237"/>
    </location>
</feature>
<dbReference type="PROSITE" id="PS50893">
    <property type="entry name" value="ABC_TRANSPORTER_2"/>
    <property type="match status" value="1"/>
</dbReference>
<gene>
    <name evidence="7" type="ORF">SAMN04488691_104100</name>
</gene>
<dbReference type="RefSeq" id="WP_074793695.1">
    <property type="nucleotide sequence ID" value="NZ_FOAD01000004.1"/>
</dbReference>
<dbReference type="Gene3D" id="3.40.50.300">
    <property type="entry name" value="P-loop containing nucleotide triphosphate hydrolases"/>
    <property type="match status" value="1"/>
</dbReference>
<dbReference type="GO" id="GO:0015658">
    <property type="term" value="F:branched-chain amino acid transmembrane transporter activity"/>
    <property type="evidence" value="ECO:0007669"/>
    <property type="project" value="TreeGrafter"/>
</dbReference>
<dbReference type="GO" id="GO:0005524">
    <property type="term" value="F:ATP binding"/>
    <property type="evidence" value="ECO:0007669"/>
    <property type="project" value="UniProtKB-KW"/>
</dbReference>
<name>A0A1H7PHW5_HALLR</name>
<dbReference type="InterPro" id="IPR003439">
    <property type="entry name" value="ABC_transporter-like_ATP-bd"/>
</dbReference>
<dbReference type="Pfam" id="PF00005">
    <property type="entry name" value="ABC_tran"/>
    <property type="match status" value="1"/>
</dbReference>
<evidence type="ECO:0000313" key="8">
    <source>
        <dbReference type="Proteomes" id="UP000183894"/>
    </source>
</evidence>
<evidence type="ECO:0000256" key="1">
    <source>
        <dbReference type="ARBA" id="ARBA00005417"/>
    </source>
</evidence>
<dbReference type="InterPro" id="IPR052156">
    <property type="entry name" value="BCAA_Transport_ATP-bd_LivF"/>
</dbReference>
<dbReference type="PROSITE" id="PS00211">
    <property type="entry name" value="ABC_TRANSPORTER_1"/>
    <property type="match status" value="1"/>
</dbReference>
<dbReference type="AlphaFoldDB" id="A0A1H7PHW5"/>
<dbReference type="InterPro" id="IPR003593">
    <property type="entry name" value="AAA+_ATPase"/>
</dbReference>
<sequence length="241" mass="25752">MTDPLLSVRDLVSGYGSTRVLQGVNLDVDKGSVVTLIGRNGVGKTTTLRSILGSVSPTSGTVTFDGTDITGLSPEKTAQEGIALVPEERRVFPGLTVRENVEIGRIGGRRDIEKPSVDEIIDEFENLARHHESRGANLSGGEQQMLAIARALVSAPDLLMLDEPTEGLAPSIVKQVQRKITELNDEGVTILLVEQNVQVALDAADYVYILDKGQVVHEGPAGEVAASEEVLDRYLGVSLAE</sequence>
<dbReference type="PANTHER" id="PTHR43820:SF4">
    <property type="entry name" value="HIGH-AFFINITY BRANCHED-CHAIN AMINO ACID TRANSPORT ATP-BINDING PROTEIN LIVF"/>
    <property type="match status" value="1"/>
</dbReference>
<dbReference type="CDD" id="cd03224">
    <property type="entry name" value="ABC_TM1139_LivF_branched"/>
    <property type="match status" value="1"/>
</dbReference>
<accession>A0A1H7PHW5</accession>
<keyword evidence="2" id="KW-0813">Transport</keyword>
<evidence type="ECO:0000313" key="7">
    <source>
        <dbReference type="EMBL" id="SEL35371.1"/>
    </source>
</evidence>
<dbReference type="PANTHER" id="PTHR43820">
    <property type="entry name" value="HIGH-AFFINITY BRANCHED-CHAIN AMINO ACID TRANSPORT ATP-BINDING PROTEIN LIVF"/>
    <property type="match status" value="1"/>
</dbReference>
<dbReference type="Proteomes" id="UP000183894">
    <property type="component" value="Unassembled WGS sequence"/>
</dbReference>
<dbReference type="GO" id="GO:0015807">
    <property type="term" value="P:L-amino acid transport"/>
    <property type="evidence" value="ECO:0007669"/>
    <property type="project" value="TreeGrafter"/>
</dbReference>
<protein>
    <submittedName>
        <fullName evidence="7">Amino acid/amide ABC transporter ATP-binding protein 2, HAAT family</fullName>
    </submittedName>
</protein>
<dbReference type="SUPFAM" id="SSF52540">
    <property type="entry name" value="P-loop containing nucleoside triphosphate hydrolases"/>
    <property type="match status" value="1"/>
</dbReference>
<evidence type="ECO:0000259" key="6">
    <source>
        <dbReference type="PROSITE" id="PS50893"/>
    </source>
</evidence>
<evidence type="ECO:0000256" key="5">
    <source>
        <dbReference type="ARBA" id="ARBA00022970"/>
    </source>
</evidence>
<keyword evidence="5" id="KW-0029">Amino-acid transport</keyword>
<evidence type="ECO:0000256" key="3">
    <source>
        <dbReference type="ARBA" id="ARBA00022741"/>
    </source>
</evidence>
<dbReference type="InterPro" id="IPR027417">
    <property type="entry name" value="P-loop_NTPase"/>
</dbReference>
<proteinExistence type="inferred from homology"/>
<dbReference type="InterPro" id="IPR017871">
    <property type="entry name" value="ABC_transporter-like_CS"/>
</dbReference>
<dbReference type="GO" id="GO:0016887">
    <property type="term" value="F:ATP hydrolysis activity"/>
    <property type="evidence" value="ECO:0007669"/>
    <property type="project" value="InterPro"/>
</dbReference>
<dbReference type="OrthoDB" id="97750at2157"/>
<dbReference type="EMBL" id="FOAD01000004">
    <property type="protein sequence ID" value="SEL35371.1"/>
    <property type="molecule type" value="Genomic_DNA"/>
</dbReference>
<comment type="similarity">
    <text evidence="1">Belongs to the ABC transporter superfamily.</text>
</comment>